<dbReference type="SUPFAM" id="SSF48452">
    <property type="entry name" value="TPR-like"/>
    <property type="match status" value="1"/>
</dbReference>
<dbReference type="Gramene" id="KVH90277">
    <property type="protein sequence ID" value="KVH90277"/>
    <property type="gene ID" value="Ccrd_007735"/>
</dbReference>
<dbReference type="OMA" id="TCYMQLG"/>
<feature type="domain" description="PB1" evidence="5">
    <location>
        <begin position="263"/>
        <end position="342"/>
    </location>
</feature>
<gene>
    <name evidence="6" type="ORF">Ccrd_007735</name>
</gene>
<dbReference type="Pfam" id="PF00564">
    <property type="entry name" value="PB1"/>
    <property type="match status" value="1"/>
</dbReference>
<sequence>MGKPTGKKKLLPRVEKVVKQNKSASSDRTSKQIDEDTAVFIRMSQEMKEEGNKLFQKHDNEGAMLKYEKALKLLPRNHIDVAYLHSKMADCYMQLGLGEYPRAIEECNLALEVAPKYGKALLRRARCYQALNKFDWALRDVKNVLSMEPNNVTALEIEDSVKKAIEGKGLKVEDIDVGLPPENIEPNSLEAVKVLKEKVKKKKSNSFENKKGEEVKESKSEEKVKVSKVNRVKDKRADQVEKKADKKVVVEDRTSIKEEKVVMRTVKLVLGDDIRWAQLPVDCSIGLVREIVRDRFPGLDGVLIKFKDREGDLVTIITTAELRLAEASSDPQGSFRLYLAEVSPDKEPFYEGLKSEGTSKAHSIISSVSENVEKNREVEKGTTCVEEWIVQFARLFKNHVGFDTNPYLDLHELGMELYSEAMEDTVTTESSQKLFDIAGSQFQEMSALALFNWGNVHMNKARKWVVVAEDGTKESVAQQVKVGYEWAQKEYGKAEKRYEEALKVKPDFYEGHLALGQQQFEQAKLSWYYALGSKADMEDGPTSQVLELYNKAEDNMEKGMQMWEELEERRLNGLSLSDKHKDELLNIGFEGIIKDVSADEAAEQAANIRSQIYILWGTMLYERSVVEFKLSLPSWEECLEVSIEKFELAGASPTDITVIIKNHCSNGTALEGLSFKIDEIVQAWNEMFDTKRWQTGLPSFRLEPLFRRKVSLLIAVFNHVPFATGSKRSEEFFRISLLLVRVRLLSTAKVTEAPGPTYLFP</sequence>
<keyword evidence="7" id="KW-1185">Reference proteome</keyword>
<name>A0A118JTQ3_CYNCS</name>
<dbReference type="SMART" id="SM00028">
    <property type="entry name" value="TPR"/>
    <property type="match status" value="4"/>
</dbReference>
<organism evidence="6 7">
    <name type="scientific">Cynara cardunculus var. scolymus</name>
    <name type="common">Globe artichoke</name>
    <name type="synonym">Cynara scolymus</name>
    <dbReference type="NCBI Taxonomy" id="59895"/>
    <lineage>
        <taxon>Eukaryota</taxon>
        <taxon>Viridiplantae</taxon>
        <taxon>Streptophyta</taxon>
        <taxon>Embryophyta</taxon>
        <taxon>Tracheophyta</taxon>
        <taxon>Spermatophyta</taxon>
        <taxon>Magnoliopsida</taxon>
        <taxon>eudicotyledons</taxon>
        <taxon>Gunneridae</taxon>
        <taxon>Pentapetalae</taxon>
        <taxon>asterids</taxon>
        <taxon>campanulids</taxon>
        <taxon>Asterales</taxon>
        <taxon>Asteraceae</taxon>
        <taxon>Carduoideae</taxon>
        <taxon>Cardueae</taxon>
        <taxon>Carduinae</taxon>
        <taxon>Cynara</taxon>
    </lineage>
</organism>
<dbReference type="PANTHER" id="PTHR46183">
    <property type="entry name" value="PROTEIN CLMP1"/>
    <property type="match status" value="1"/>
</dbReference>
<evidence type="ECO:0000313" key="6">
    <source>
        <dbReference type="EMBL" id="KVH90277.1"/>
    </source>
</evidence>
<dbReference type="Gene3D" id="1.25.40.10">
    <property type="entry name" value="Tetratricopeptide repeat domain"/>
    <property type="match status" value="2"/>
</dbReference>
<dbReference type="SUPFAM" id="SSF54277">
    <property type="entry name" value="CAD &amp; PB1 domains"/>
    <property type="match status" value="1"/>
</dbReference>
<comment type="caution">
    <text evidence="6">The sequence shown here is derived from an EMBL/GenBank/DDBJ whole genome shotgun (WGS) entry which is preliminary data.</text>
</comment>
<dbReference type="STRING" id="59895.A0A118JTQ3"/>
<keyword evidence="2 3" id="KW-0802">TPR repeat</keyword>
<evidence type="ECO:0000256" key="4">
    <source>
        <dbReference type="SAM" id="MobiDB-lite"/>
    </source>
</evidence>
<accession>A0A118JTQ3</accession>
<keyword evidence="1" id="KW-0677">Repeat</keyword>
<dbReference type="InterPro" id="IPR000270">
    <property type="entry name" value="PB1_dom"/>
</dbReference>
<dbReference type="EMBL" id="LEKV01005110">
    <property type="protein sequence ID" value="KVH90277.1"/>
    <property type="molecule type" value="Genomic_DNA"/>
</dbReference>
<dbReference type="InterPro" id="IPR019734">
    <property type="entry name" value="TPR_rpt"/>
</dbReference>
<evidence type="ECO:0000256" key="3">
    <source>
        <dbReference type="PROSITE-ProRule" id="PRU00339"/>
    </source>
</evidence>
<feature type="repeat" description="TPR" evidence="3">
    <location>
        <begin position="118"/>
        <end position="151"/>
    </location>
</feature>
<dbReference type="AlphaFoldDB" id="A0A118JTQ3"/>
<dbReference type="InterPro" id="IPR011990">
    <property type="entry name" value="TPR-like_helical_dom_sf"/>
</dbReference>
<evidence type="ECO:0000259" key="5">
    <source>
        <dbReference type="SMART" id="SM00666"/>
    </source>
</evidence>
<evidence type="ECO:0000313" key="7">
    <source>
        <dbReference type="Proteomes" id="UP000243975"/>
    </source>
</evidence>
<protein>
    <submittedName>
        <fullName evidence="6">Phox/Bem1p</fullName>
    </submittedName>
</protein>
<dbReference type="PANTHER" id="PTHR46183:SF4">
    <property type="entry name" value="PROTEIN PHOX4"/>
    <property type="match status" value="1"/>
</dbReference>
<feature type="region of interest" description="Disordered" evidence="4">
    <location>
        <begin position="1"/>
        <end position="32"/>
    </location>
</feature>
<feature type="repeat" description="TPR" evidence="3">
    <location>
        <begin position="44"/>
        <end position="77"/>
    </location>
</feature>
<reference evidence="6 7" key="1">
    <citation type="journal article" date="2016" name="Sci. Rep.">
        <title>The genome sequence of the outbreeding globe artichoke constructed de novo incorporating a phase-aware low-pass sequencing strategy of F1 progeny.</title>
        <authorList>
            <person name="Scaglione D."/>
            <person name="Reyes-Chin-Wo S."/>
            <person name="Acquadro A."/>
            <person name="Froenicke L."/>
            <person name="Portis E."/>
            <person name="Beitel C."/>
            <person name="Tirone M."/>
            <person name="Mauro R."/>
            <person name="Lo Monaco A."/>
            <person name="Mauromicale G."/>
            <person name="Faccioli P."/>
            <person name="Cattivelli L."/>
            <person name="Rieseberg L."/>
            <person name="Michelmore R."/>
            <person name="Lanteri S."/>
        </authorList>
    </citation>
    <scope>NUCLEOTIDE SEQUENCE [LARGE SCALE GENOMIC DNA]</scope>
    <source>
        <strain evidence="6">2C</strain>
    </source>
</reference>
<evidence type="ECO:0000256" key="2">
    <source>
        <dbReference type="ARBA" id="ARBA00022803"/>
    </source>
</evidence>
<dbReference type="Proteomes" id="UP000243975">
    <property type="component" value="Unassembled WGS sequence"/>
</dbReference>
<proteinExistence type="predicted"/>
<evidence type="ECO:0000256" key="1">
    <source>
        <dbReference type="ARBA" id="ARBA00022737"/>
    </source>
</evidence>
<dbReference type="SMART" id="SM00666">
    <property type="entry name" value="PB1"/>
    <property type="match status" value="1"/>
</dbReference>
<feature type="compositionally biased region" description="Basic residues" evidence="4">
    <location>
        <begin position="1"/>
        <end position="11"/>
    </location>
</feature>
<dbReference type="InterPro" id="IPR044517">
    <property type="entry name" value="PHOX1-4"/>
</dbReference>
<dbReference type="PROSITE" id="PS50005">
    <property type="entry name" value="TPR"/>
    <property type="match status" value="2"/>
</dbReference>